<comment type="subunit">
    <text evidence="2">Forms a 24-polypeptide structural core with octahedral symmetry.</text>
</comment>
<dbReference type="InterPro" id="IPR045257">
    <property type="entry name" value="E2/Pdx1"/>
</dbReference>
<dbReference type="GO" id="GO:0006086">
    <property type="term" value="P:pyruvate decarboxylation to acetyl-CoA"/>
    <property type="evidence" value="ECO:0007669"/>
    <property type="project" value="InterPro"/>
</dbReference>
<reference evidence="12 13" key="1">
    <citation type="submission" date="2016-08" db="EMBL/GenBank/DDBJ databases">
        <title>Identification and validation of antigenic proteins from Pajaroellobacter abortibovis using de-novo genome sequence assembly and reverse vaccinology.</title>
        <authorList>
            <person name="Welly B.T."/>
            <person name="Miller M.R."/>
            <person name="Stott J.L."/>
            <person name="Blanchard M.T."/>
            <person name="Islas-Trejo A.D."/>
            <person name="O'Rourke S.M."/>
            <person name="Young A.E."/>
            <person name="Medrano J.F."/>
            <person name="Van Eenennaam A.L."/>
        </authorList>
    </citation>
    <scope>NUCLEOTIDE SEQUENCE [LARGE SCALE GENOMIC DNA]</scope>
    <source>
        <strain evidence="12 13">BTF92-0548A/99-0131</strain>
    </source>
</reference>
<evidence type="ECO:0000256" key="1">
    <source>
        <dbReference type="ARBA" id="ARBA00007317"/>
    </source>
</evidence>
<keyword evidence="3 8" id="KW-0808">Transferase</keyword>
<evidence type="ECO:0000256" key="6">
    <source>
        <dbReference type="ARBA" id="ARBA00025211"/>
    </source>
</evidence>
<dbReference type="PANTHER" id="PTHR23151:SF90">
    <property type="entry name" value="DIHYDROLIPOYLLYSINE-RESIDUE ACETYLTRANSFERASE COMPONENT OF PYRUVATE DEHYDROGENASE COMPLEX, MITOCHONDRIAL-RELATED"/>
    <property type="match status" value="1"/>
</dbReference>
<dbReference type="InterPro" id="IPR003016">
    <property type="entry name" value="2-oxoA_DH_lipoyl-BS"/>
</dbReference>
<dbReference type="Proteomes" id="UP000185544">
    <property type="component" value="Chromosome"/>
</dbReference>
<dbReference type="GO" id="GO:0004742">
    <property type="term" value="F:dihydrolipoyllysine-residue acetyltransferase activity"/>
    <property type="evidence" value="ECO:0007669"/>
    <property type="project" value="UniProtKB-UniRule"/>
</dbReference>
<dbReference type="InterPro" id="IPR023213">
    <property type="entry name" value="CAT-like_dom_sf"/>
</dbReference>
<evidence type="ECO:0000313" key="13">
    <source>
        <dbReference type="Proteomes" id="UP000185544"/>
    </source>
</evidence>
<dbReference type="PROSITE" id="PS50968">
    <property type="entry name" value="BIOTINYL_LIPOYL"/>
    <property type="match status" value="1"/>
</dbReference>
<dbReference type="Gene3D" id="3.30.559.10">
    <property type="entry name" value="Chloramphenicol acetyltransferase-like domain"/>
    <property type="match status" value="1"/>
</dbReference>
<evidence type="ECO:0000256" key="5">
    <source>
        <dbReference type="ARBA" id="ARBA00023315"/>
    </source>
</evidence>
<sequence length="463" mass="50346">MAKIINLPKLSPTMEEGVLSAWHKKEGDLIQVDDLLADVETDKATMEFRAFDAGTLLKLLVTQGTQIKLGQAVAIMGNPGEEISSLLSQIQNQFLPATHSVPEKEHTQPKEQPSTDPCSSYTKEEKIESPAIGSSSEKMEISLTGYLERTERSVSELVSIQEKKEGQERVVASPYIRKSARELGISLDTLQGSGPGGRVIASDLEFARLAKQHANQQAEPSLSSPAPEIRPLSPMRKTIARRLTESKQNIPHFYLSIDINVGELVQLRERVNRQLAPVSKASTSSEAPLKISINDFLIRACALALVRVPECNTQMTSDAIMTHKRVDISVAVAIPDGLVTPVIRNADQKSLPIIAQEVRSLATRARIKKLKPEEMQGGTFSISNLGMFGIDQFTAVINPPEGAILAVGQARDEPIVKNGEIVCGKKMSLTLSCDHRVIDGASGASFLRELKGLLEAPLQILVG</sequence>
<gene>
    <name evidence="12" type="ORF">BCY86_04375</name>
</gene>
<dbReference type="Pfam" id="PF00364">
    <property type="entry name" value="Biotin_lipoyl"/>
    <property type="match status" value="1"/>
</dbReference>
<dbReference type="PANTHER" id="PTHR23151">
    <property type="entry name" value="DIHYDROLIPOAMIDE ACETYL/SUCCINYL-TRANSFERASE-RELATED"/>
    <property type="match status" value="1"/>
</dbReference>
<dbReference type="GO" id="GO:0045254">
    <property type="term" value="C:pyruvate dehydrogenase complex"/>
    <property type="evidence" value="ECO:0007669"/>
    <property type="project" value="UniProtKB-UniRule"/>
</dbReference>
<dbReference type="InterPro" id="IPR000089">
    <property type="entry name" value="Biotin_lipoyl"/>
</dbReference>
<dbReference type="InterPro" id="IPR006257">
    <property type="entry name" value="LAT1"/>
</dbReference>
<keyword evidence="13" id="KW-1185">Reference proteome</keyword>
<dbReference type="KEGG" id="pabo:BCY86_04375"/>
<evidence type="ECO:0000256" key="4">
    <source>
        <dbReference type="ARBA" id="ARBA00022823"/>
    </source>
</evidence>
<comment type="cofactor">
    <cofactor evidence="8">
        <name>(R)-lipoate</name>
        <dbReference type="ChEBI" id="CHEBI:83088"/>
    </cofactor>
    <text evidence="8">Binds 1 lipoyl cofactor covalently.</text>
</comment>
<proteinExistence type="inferred from homology"/>
<dbReference type="InterPro" id="IPR001078">
    <property type="entry name" value="2-oxoacid_DH_actylTfrase"/>
</dbReference>
<dbReference type="Gene3D" id="4.10.320.10">
    <property type="entry name" value="E3-binding domain"/>
    <property type="match status" value="1"/>
</dbReference>
<evidence type="ECO:0000259" key="10">
    <source>
        <dbReference type="PROSITE" id="PS50968"/>
    </source>
</evidence>
<keyword evidence="12" id="KW-0670">Pyruvate</keyword>
<organism evidence="12 13">
    <name type="scientific">Pajaroellobacter abortibovis</name>
    <dbReference type="NCBI Taxonomy" id="1882918"/>
    <lineage>
        <taxon>Bacteria</taxon>
        <taxon>Pseudomonadati</taxon>
        <taxon>Myxococcota</taxon>
        <taxon>Polyangia</taxon>
        <taxon>Polyangiales</taxon>
        <taxon>Polyangiaceae</taxon>
    </lineage>
</organism>
<dbReference type="InterPro" id="IPR004167">
    <property type="entry name" value="PSBD"/>
</dbReference>
<dbReference type="InterPro" id="IPR011053">
    <property type="entry name" value="Single_hybrid_motif"/>
</dbReference>
<evidence type="ECO:0000256" key="9">
    <source>
        <dbReference type="SAM" id="MobiDB-lite"/>
    </source>
</evidence>
<dbReference type="EMBL" id="CP016908">
    <property type="protein sequence ID" value="APS00006.1"/>
    <property type="molecule type" value="Genomic_DNA"/>
</dbReference>
<comment type="similarity">
    <text evidence="1 8">Belongs to the 2-oxoacid dehydrogenase family.</text>
</comment>
<dbReference type="CDD" id="cd06849">
    <property type="entry name" value="lipoyl_domain"/>
    <property type="match status" value="1"/>
</dbReference>
<dbReference type="FunFam" id="3.30.559.10:FF:000007">
    <property type="entry name" value="Dihydrolipoamide acetyltransferase component of pyruvate dehydrogenase complex"/>
    <property type="match status" value="1"/>
</dbReference>
<dbReference type="STRING" id="1882918.BCY86_04375"/>
<accession>A0A1L6MX46</accession>
<dbReference type="Gene3D" id="2.40.50.100">
    <property type="match status" value="1"/>
</dbReference>
<evidence type="ECO:0000256" key="3">
    <source>
        <dbReference type="ARBA" id="ARBA00022679"/>
    </source>
</evidence>
<dbReference type="NCBIfam" id="TIGR01349">
    <property type="entry name" value="PDHac_trf_mito"/>
    <property type="match status" value="1"/>
</dbReference>
<dbReference type="PROSITE" id="PS00189">
    <property type="entry name" value="LIPOYL"/>
    <property type="match status" value="1"/>
</dbReference>
<keyword evidence="5 8" id="KW-0012">Acyltransferase</keyword>
<feature type="domain" description="Peripheral subunit-binding (PSBD)" evidence="11">
    <location>
        <begin position="171"/>
        <end position="208"/>
    </location>
</feature>
<dbReference type="SUPFAM" id="SSF51230">
    <property type="entry name" value="Single hybrid motif"/>
    <property type="match status" value="1"/>
</dbReference>
<dbReference type="PROSITE" id="PS51826">
    <property type="entry name" value="PSBD"/>
    <property type="match status" value="1"/>
</dbReference>
<dbReference type="Pfam" id="PF02817">
    <property type="entry name" value="E3_binding"/>
    <property type="match status" value="1"/>
</dbReference>
<dbReference type="SUPFAM" id="SSF52777">
    <property type="entry name" value="CoA-dependent acyltransferases"/>
    <property type="match status" value="1"/>
</dbReference>
<dbReference type="Pfam" id="PF00198">
    <property type="entry name" value="2-oxoacid_dh"/>
    <property type="match status" value="1"/>
</dbReference>
<evidence type="ECO:0000256" key="7">
    <source>
        <dbReference type="ARBA" id="ARBA00048370"/>
    </source>
</evidence>
<feature type="region of interest" description="Disordered" evidence="9">
    <location>
        <begin position="101"/>
        <end position="136"/>
    </location>
</feature>
<protein>
    <recommendedName>
        <fullName evidence="8">Acetyltransferase component of pyruvate dehydrogenase complex</fullName>
        <ecNumber evidence="8">2.3.1.12</ecNumber>
    </recommendedName>
</protein>
<feature type="compositionally biased region" description="Polar residues" evidence="9">
    <location>
        <begin position="110"/>
        <end position="121"/>
    </location>
</feature>
<dbReference type="RefSeq" id="WP_075276672.1">
    <property type="nucleotide sequence ID" value="NZ_CP016908.1"/>
</dbReference>
<evidence type="ECO:0000259" key="11">
    <source>
        <dbReference type="PROSITE" id="PS51826"/>
    </source>
</evidence>
<feature type="domain" description="Lipoyl-binding" evidence="10">
    <location>
        <begin position="2"/>
        <end position="77"/>
    </location>
</feature>
<feature type="region of interest" description="Disordered" evidence="9">
    <location>
        <begin position="214"/>
        <end position="233"/>
    </location>
</feature>
<evidence type="ECO:0000313" key="12">
    <source>
        <dbReference type="EMBL" id="APS00006.1"/>
    </source>
</evidence>
<dbReference type="InterPro" id="IPR036625">
    <property type="entry name" value="E3-bd_dom_sf"/>
</dbReference>
<comment type="function">
    <text evidence="6">The pyruvate dehydrogenase complex catalyzes the overall conversion of pyruvate to acetyl-CoA and CO(2). It contains multiple copies of three enzymatic components: pyruvate dehydrogenase (E1), dihydrolipoamide acetyltransferase (E2) and lipoamide dehydrogenase (E3).</text>
</comment>
<keyword evidence="4 8" id="KW-0450">Lipoyl</keyword>
<dbReference type="SUPFAM" id="SSF47005">
    <property type="entry name" value="Peripheral subunit-binding domain of 2-oxo acid dehydrogenase complex"/>
    <property type="match status" value="1"/>
</dbReference>
<evidence type="ECO:0000256" key="2">
    <source>
        <dbReference type="ARBA" id="ARBA00011484"/>
    </source>
</evidence>
<name>A0A1L6MX46_9BACT</name>
<evidence type="ECO:0000256" key="8">
    <source>
        <dbReference type="RuleBase" id="RU361137"/>
    </source>
</evidence>
<dbReference type="OrthoDB" id="9805770at2"/>
<comment type="catalytic activity">
    <reaction evidence="7 8">
        <text>N(6)-[(R)-dihydrolipoyl]-L-lysyl-[protein] + acetyl-CoA = N(6)-[(R)-S(8)-acetyldihydrolipoyl]-L-lysyl-[protein] + CoA</text>
        <dbReference type="Rhea" id="RHEA:17017"/>
        <dbReference type="Rhea" id="RHEA-COMP:10475"/>
        <dbReference type="Rhea" id="RHEA-COMP:10478"/>
        <dbReference type="ChEBI" id="CHEBI:57287"/>
        <dbReference type="ChEBI" id="CHEBI:57288"/>
        <dbReference type="ChEBI" id="CHEBI:83100"/>
        <dbReference type="ChEBI" id="CHEBI:83111"/>
        <dbReference type="EC" id="2.3.1.12"/>
    </reaction>
</comment>
<feature type="compositionally biased region" description="Polar residues" evidence="9">
    <location>
        <begin position="214"/>
        <end position="224"/>
    </location>
</feature>
<dbReference type="AlphaFoldDB" id="A0A1L6MX46"/>
<dbReference type="EC" id="2.3.1.12" evidence="8"/>